<dbReference type="Proteomes" id="UP001144323">
    <property type="component" value="Unassembled WGS sequence"/>
</dbReference>
<evidence type="ECO:0000313" key="1">
    <source>
        <dbReference type="EMBL" id="GLI93943.1"/>
    </source>
</evidence>
<sequence length="197" mass="21983">MAKRQFKRRQAVIEALAVIMKRAEPTPFAAEGPARAGVRARLCLAGWPWADADAEAAEITRNALARAGARRPTWAEGQLEYTKENEGPRTREQCKRCAKPLPEGHYTFCGPVCATAAKVDRNRQRDREELRIAEAASRAAWTARQPEQQCPACERAFRPKHPTGSTYCSRACYQDARRLAGRSLRMVCESVRADPGD</sequence>
<gene>
    <name evidence="1" type="ORF">LMG27198_29350</name>
</gene>
<comment type="caution">
    <text evidence="1">The sequence shown here is derived from an EMBL/GenBank/DDBJ whole genome shotgun (WGS) entry which is preliminary data.</text>
</comment>
<dbReference type="RefSeq" id="WP_281803976.1">
    <property type="nucleotide sequence ID" value="NZ_BSEC01000001.1"/>
</dbReference>
<name>A0A9W6GVM8_9HYPH</name>
<reference evidence="1" key="1">
    <citation type="journal article" date="2023" name="Int. J. Syst. Evol. Microbiol.">
        <title>Methylocystis iwaonis sp. nov., a type II methane-oxidizing bacterium from surface soil of a rice paddy field in Japan, and emended description of the genus Methylocystis (ex Whittenbury et al. 1970) Bowman et al. 1993.</title>
        <authorList>
            <person name="Kaise H."/>
            <person name="Sawadogo J.B."/>
            <person name="Alam M.S."/>
            <person name="Ueno C."/>
            <person name="Dianou D."/>
            <person name="Shinjo R."/>
            <person name="Asakawa S."/>
        </authorList>
    </citation>
    <scope>NUCLEOTIDE SEQUENCE</scope>
    <source>
        <strain evidence="1">LMG27198</strain>
    </source>
</reference>
<protein>
    <submittedName>
        <fullName evidence="1">Uncharacterized protein</fullName>
    </submittedName>
</protein>
<organism evidence="1 2">
    <name type="scientific">Methylocystis echinoides</name>
    <dbReference type="NCBI Taxonomy" id="29468"/>
    <lineage>
        <taxon>Bacteria</taxon>
        <taxon>Pseudomonadati</taxon>
        <taxon>Pseudomonadota</taxon>
        <taxon>Alphaproteobacteria</taxon>
        <taxon>Hyphomicrobiales</taxon>
        <taxon>Methylocystaceae</taxon>
        <taxon>Methylocystis</taxon>
    </lineage>
</organism>
<dbReference type="AlphaFoldDB" id="A0A9W6GVM8"/>
<dbReference type="EMBL" id="BSEC01000001">
    <property type="protein sequence ID" value="GLI93943.1"/>
    <property type="molecule type" value="Genomic_DNA"/>
</dbReference>
<accession>A0A9W6GVM8</accession>
<evidence type="ECO:0000313" key="2">
    <source>
        <dbReference type="Proteomes" id="UP001144323"/>
    </source>
</evidence>
<keyword evidence="2" id="KW-1185">Reference proteome</keyword>
<proteinExistence type="predicted"/>